<evidence type="ECO:0000313" key="2">
    <source>
        <dbReference type="Proteomes" id="UP000777303"/>
    </source>
</evidence>
<dbReference type="InterPro" id="IPR021477">
    <property type="entry name" value="TVIIS_effector_SACOL2603_fam"/>
</dbReference>
<dbReference type="AlphaFoldDB" id="A0A948TJV6"/>
<organism evidence="1 2">
    <name type="scientific">Candidatus Paralactobacillus gallistercoris</name>
    <dbReference type="NCBI Taxonomy" id="2838724"/>
    <lineage>
        <taxon>Bacteria</taxon>
        <taxon>Bacillati</taxon>
        <taxon>Bacillota</taxon>
        <taxon>Bacilli</taxon>
        <taxon>Lactobacillales</taxon>
        <taxon>Lactobacillaceae</taxon>
        <taxon>Lactobacillus</taxon>
    </lineage>
</organism>
<dbReference type="NCBIfam" id="TIGR04197">
    <property type="entry name" value="T7SS_SACOL2603"/>
    <property type="match status" value="1"/>
</dbReference>
<dbReference type="Proteomes" id="UP000777303">
    <property type="component" value="Unassembled WGS sequence"/>
</dbReference>
<evidence type="ECO:0000313" key="1">
    <source>
        <dbReference type="EMBL" id="MBU3851960.1"/>
    </source>
</evidence>
<comment type="caution">
    <text evidence="1">The sequence shown here is derived from an EMBL/GenBank/DDBJ whole genome shotgun (WGS) entry which is preliminary data.</text>
</comment>
<proteinExistence type="predicted"/>
<protein>
    <submittedName>
        <fullName evidence="1">TIGR04197 family type VII secretion effector</fullName>
    </submittedName>
</protein>
<accession>A0A948TJV6</accession>
<reference evidence="1" key="1">
    <citation type="journal article" date="2021" name="PeerJ">
        <title>Extensive microbial diversity within the chicken gut microbiome revealed by metagenomics and culture.</title>
        <authorList>
            <person name="Gilroy R."/>
            <person name="Ravi A."/>
            <person name="Getino M."/>
            <person name="Pursley I."/>
            <person name="Horton D.L."/>
            <person name="Alikhan N.F."/>
            <person name="Baker D."/>
            <person name="Gharbi K."/>
            <person name="Hall N."/>
            <person name="Watson M."/>
            <person name="Adriaenssens E.M."/>
            <person name="Foster-Nyarko E."/>
            <person name="Jarju S."/>
            <person name="Secka A."/>
            <person name="Antonio M."/>
            <person name="Oren A."/>
            <person name="Chaudhuri R.R."/>
            <person name="La Ragione R."/>
            <person name="Hildebrand F."/>
            <person name="Pallen M.J."/>
        </authorList>
    </citation>
    <scope>NUCLEOTIDE SEQUENCE</scope>
    <source>
        <strain evidence="1">F6-6636</strain>
    </source>
</reference>
<name>A0A948TJV6_9LACO</name>
<reference evidence="1" key="2">
    <citation type="submission" date="2021-04" db="EMBL/GenBank/DDBJ databases">
        <authorList>
            <person name="Gilroy R."/>
        </authorList>
    </citation>
    <scope>NUCLEOTIDE SEQUENCE</scope>
    <source>
        <strain evidence="1">F6-6636</strain>
    </source>
</reference>
<dbReference type="EMBL" id="JAHLFS010000056">
    <property type="protein sequence ID" value="MBU3851960.1"/>
    <property type="molecule type" value="Genomic_DNA"/>
</dbReference>
<gene>
    <name evidence="1" type="ORF">H9901_04605</name>
</gene>
<sequence length="85" mass="8667">MTKIKVDTPSINEIASNIAANTQSISKPSIAKDSDSTIGGARKAEDVIDELNTLVADVQQAGNALAAALHNAAAAFEATDDATGR</sequence>